<evidence type="ECO:0000313" key="2">
    <source>
        <dbReference type="Proteomes" id="UP001374803"/>
    </source>
</evidence>
<dbReference type="InterPro" id="IPR029063">
    <property type="entry name" value="SAM-dependent_MTases_sf"/>
</dbReference>
<name>A0ABZ2LDP9_9BACT</name>
<protein>
    <submittedName>
        <fullName evidence="1">Uncharacterized protein</fullName>
    </submittedName>
</protein>
<organism evidence="1 2">
    <name type="scientific">Pendulispora rubella</name>
    <dbReference type="NCBI Taxonomy" id="2741070"/>
    <lineage>
        <taxon>Bacteria</taxon>
        <taxon>Pseudomonadati</taxon>
        <taxon>Myxococcota</taxon>
        <taxon>Myxococcia</taxon>
        <taxon>Myxococcales</taxon>
        <taxon>Sorangiineae</taxon>
        <taxon>Pendulisporaceae</taxon>
        <taxon>Pendulispora</taxon>
    </lineage>
</organism>
<accession>A0ABZ2LDP9</accession>
<keyword evidence="2" id="KW-1185">Reference proteome</keyword>
<sequence>MLRKMVAALRPGGWVLVEDSDYGTFSQLRGGDEALFNKVREAFLSLLASGGHDRLRGRKLGCLLREQGLEDVRFECQAVEWDGFLALIRSPGFVGLTSCGCAAWGREPA</sequence>
<dbReference type="SUPFAM" id="SSF53335">
    <property type="entry name" value="S-adenosyl-L-methionine-dependent methyltransferases"/>
    <property type="match status" value="1"/>
</dbReference>
<proteinExistence type="predicted"/>
<reference evidence="1" key="1">
    <citation type="submission" date="2021-12" db="EMBL/GenBank/DDBJ databases">
        <title>Discovery of the Pendulisporaceae a myxobacterial family with distinct sporulation behavior and unique specialized metabolism.</title>
        <authorList>
            <person name="Garcia R."/>
            <person name="Popoff A."/>
            <person name="Bader C.D."/>
            <person name="Loehr J."/>
            <person name="Walesch S."/>
            <person name="Walt C."/>
            <person name="Boldt J."/>
            <person name="Bunk B."/>
            <person name="Haeckl F.J.F.P.J."/>
            <person name="Gunesch A.P."/>
            <person name="Birkelbach J."/>
            <person name="Nuebel U."/>
            <person name="Pietschmann T."/>
            <person name="Bach T."/>
            <person name="Mueller R."/>
        </authorList>
    </citation>
    <scope>NUCLEOTIDE SEQUENCE</scope>
    <source>
        <strain evidence="1">MSr11367</strain>
    </source>
</reference>
<evidence type="ECO:0000313" key="1">
    <source>
        <dbReference type="EMBL" id="WXB07290.1"/>
    </source>
</evidence>
<gene>
    <name evidence="1" type="ORF">LVJ94_08575</name>
</gene>
<dbReference type="EMBL" id="CP089983">
    <property type="protein sequence ID" value="WXB07290.1"/>
    <property type="molecule type" value="Genomic_DNA"/>
</dbReference>
<dbReference type="Proteomes" id="UP001374803">
    <property type="component" value="Chromosome"/>
</dbReference>